<feature type="transmembrane region" description="Helical" evidence="1">
    <location>
        <begin position="40"/>
        <end position="59"/>
    </location>
</feature>
<comment type="caution">
    <text evidence="2">The sequence shown here is derived from an EMBL/GenBank/DDBJ whole genome shotgun (WGS) entry which is preliminary data.</text>
</comment>
<evidence type="ECO:0008006" key="4">
    <source>
        <dbReference type="Google" id="ProtNLM"/>
    </source>
</evidence>
<protein>
    <recommendedName>
        <fullName evidence="4">DUF2065 domain-containing protein</fullName>
    </recommendedName>
</protein>
<keyword evidence="1" id="KW-0472">Membrane</keyword>
<name>M2Z3X6_9PROT</name>
<dbReference type="InterPro" id="IPR019201">
    <property type="entry name" value="DUF2065"/>
</dbReference>
<dbReference type="RefSeq" id="WP_008619098.1">
    <property type="nucleotide sequence ID" value="NZ_AONQ01000043.1"/>
</dbReference>
<evidence type="ECO:0000256" key="1">
    <source>
        <dbReference type="SAM" id="Phobius"/>
    </source>
</evidence>
<dbReference type="STRING" id="1244869.H261_15120"/>
<dbReference type="OrthoDB" id="9815199at2"/>
<dbReference type="PATRIC" id="fig|1244869.3.peg.3040"/>
<proteinExistence type="predicted"/>
<keyword evidence="1" id="KW-0812">Transmembrane</keyword>
<organism evidence="2 3">
    <name type="scientific">Paramagnetospirillum caucaseum</name>
    <dbReference type="NCBI Taxonomy" id="1244869"/>
    <lineage>
        <taxon>Bacteria</taxon>
        <taxon>Pseudomonadati</taxon>
        <taxon>Pseudomonadota</taxon>
        <taxon>Alphaproteobacteria</taxon>
        <taxon>Rhodospirillales</taxon>
        <taxon>Magnetospirillaceae</taxon>
        <taxon>Paramagnetospirillum</taxon>
    </lineage>
</organism>
<accession>M2Z3X6</accession>
<dbReference type="PANTHER" id="PTHR38602:SF1">
    <property type="entry name" value="INNER MEMBRANE PROTEIN"/>
    <property type="match status" value="1"/>
</dbReference>
<keyword evidence="3" id="KW-1185">Reference proteome</keyword>
<gene>
    <name evidence="2" type="ORF">H261_15120</name>
</gene>
<dbReference type="Pfam" id="PF09838">
    <property type="entry name" value="DUF2065"/>
    <property type="match status" value="1"/>
</dbReference>
<dbReference type="Proteomes" id="UP000011744">
    <property type="component" value="Unassembled WGS sequence"/>
</dbReference>
<keyword evidence="1" id="KW-1133">Transmembrane helix</keyword>
<evidence type="ECO:0000313" key="3">
    <source>
        <dbReference type="Proteomes" id="UP000011744"/>
    </source>
</evidence>
<dbReference type="PANTHER" id="PTHR38602">
    <property type="entry name" value="INNER MEMBRANE PROTEIN-RELATED"/>
    <property type="match status" value="1"/>
</dbReference>
<reference evidence="2 3" key="1">
    <citation type="journal article" date="2014" name="Genome Announc.">
        <title>Draft Genome Sequence of Magnetospirillum sp. Strain SO-1, a Freshwater Magnetotactic Bacterium Isolated from the Ol'khovka River, Russia.</title>
        <authorList>
            <person name="Grouzdev D.S."/>
            <person name="Dziuba M.V."/>
            <person name="Sukhacheva M.S."/>
            <person name="Mardanov A.V."/>
            <person name="Beletskiy A.V."/>
            <person name="Kuznetsov B.B."/>
            <person name="Skryabin K.G."/>
        </authorList>
    </citation>
    <scope>NUCLEOTIDE SEQUENCE [LARGE SCALE GENOMIC DNA]</scope>
    <source>
        <strain evidence="2 3">SO-1</strain>
    </source>
</reference>
<dbReference type="eggNOG" id="COG3242">
    <property type="taxonomic scope" value="Bacteria"/>
</dbReference>
<dbReference type="AlphaFoldDB" id="M2Z3X6"/>
<dbReference type="EMBL" id="AONQ01000043">
    <property type="protein sequence ID" value="EME69075.1"/>
    <property type="molecule type" value="Genomic_DNA"/>
</dbReference>
<evidence type="ECO:0000313" key="2">
    <source>
        <dbReference type="EMBL" id="EME69075.1"/>
    </source>
</evidence>
<sequence>MTDLITALALVLVIEGLAWAAFPEAMKRMMAQVLVMPPDLLRMVGLLMAVLGLGGVWLARAAL</sequence>